<organism evidence="2 3">
    <name type="scientific">Portunus trituberculatus</name>
    <name type="common">Swimming crab</name>
    <name type="synonym">Neptunus trituberculatus</name>
    <dbReference type="NCBI Taxonomy" id="210409"/>
    <lineage>
        <taxon>Eukaryota</taxon>
        <taxon>Metazoa</taxon>
        <taxon>Ecdysozoa</taxon>
        <taxon>Arthropoda</taxon>
        <taxon>Crustacea</taxon>
        <taxon>Multicrustacea</taxon>
        <taxon>Malacostraca</taxon>
        <taxon>Eumalacostraca</taxon>
        <taxon>Eucarida</taxon>
        <taxon>Decapoda</taxon>
        <taxon>Pleocyemata</taxon>
        <taxon>Brachyura</taxon>
        <taxon>Eubrachyura</taxon>
        <taxon>Portunoidea</taxon>
        <taxon>Portunidae</taxon>
        <taxon>Portuninae</taxon>
        <taxon>Portunus</taxon>
    </lineage>
</organism>
<sequence>MHLARPDHAPKTQSTLSCISDIPTTSVQLIADDNLHRTVTSPFTSLPTAPASPGARIGPNMRAFSAGRVTSYNAHES</sequence>
<evidence type="ECO:0000313" key="2">
    <source>
        <dbReference type="EMBL" id="MPC56386.1"/>
    </source>
</evidence>
<dbReference type="AlphaFoldDB" id="A0A5B7GFP0"/>
<dbReference type="Proteomes" id="UP000324222">
    <property type="component" value="Unassembled WGS sequence"/>
</dbReference>
<keyword evidence="3" id="KW-1185">Reference proteome</keyword>
<proteinExistence type="predicted"/>
<feature type="region of interest" description="Disordered" evidence="1">
    <location>
        <begin position="40"/>
        <end position="61"/>
    </location>
</feature>
<evidence type="ECO:0000256" key="1">
    <source>
        <dbReference type="SAM" id="MobiDB-lite"/>
    </source>
</evidence>
<dbReference type="EMBL" id="VSRR010013900">
    <property type="protein sequence ID" value="MPC56386.1"/>
    <property type="molecule type" value="Genomic_DNA"/>
</dbReference>
<protein>
    <submittedName>
        <fullName evidence="2">Uncharacterized protein</fullName>
    </submittedName>
</protein>
<evidence type="ECO:0000313" key="3">
    <source>
        <dbReference type="Proteomes" id="UP000324222"/>
    </source>
</evidence>
<accession>A0A5B7GFP0</accession>
<name>A0A5B7GFP0_PORTR</name>
<reference evidence="2 3" key="1">
    <citation type="submission" date="2019-05" db="EMBL/GenBank/DDBJ databases">
        <title>Another draft genome of Portunus trituberculatus and its Hox gene families provides insights of decapod evolution.</title>
        <authorList>
            <person name="Jeong J.-H."/>
            <person name="Song I."/>
            <person name="Kim S."/>
            <person name="Choi T."/>
            <person name="Kim D."/>
            <person name="Ryu S."/>
            <person name="Kim W."/>
        </authorList>
    </citation>
    <scope>NUCLEOTIDE SEQUENCE [LARGE SCALE GENOMIC DNA]</scope>
    <source>
        <tissue evidence="2">Muscle</tissue>
    </source>
</reference>
<comment type="caution">
    <text evidence="2">The sequence shown here is derived from an EMBL/GenBank/DDBJ whole genome shotgun (WGS) entry which is preliminary data.</text>
</comment>
<gene>
    <name evidence="2" type="ORF">E2C01_050346</name>
</gene>